<keyword evidence="4" id="KW-1185">Reference proteome</keyword>
<feature type="region of interest" description="Disordered" evidence="2">
    <location>
        <begin position="1"/>
        <end position="24"/>
    </location>
</feature>
<feature type="region of interest" description="Disordered" evidence="2">
    <location>
        <begin position="124"/>
        <end position="147"/>
    </location>
</feature>
<evidence type="ECO:0000313" key="3">
    <source>
        <dbReference type="EMBL" id="CAL8134185.1"/>
    </source>
</evidence>
<feature type="compositionally biased region" description="Basic residues" evidence="2">
    <location>
        <begin position="124"/>
        <end position="134"/>
    </location>
</feature>
<sequence>MDRRSGSRNVHQHGQRRAALPHRVMAGRRLSFRSDHASALRRINQQPLEETPHIPEASRYFSNFQPVVAEPRNERKHAEGSGTEVLIPELNDNAGGAQRRNSSTNPVAQIVPEVNQIERATNKLRKQPQRRQRRGTVTTMGFPKHPNLQRTLNNIKQFIETAEPEAREINSHRLCASKKIHSWGRLLDQGINLRCAIERASQRKDLTDGNSRVVGKLQIVNERVEDIVVQFKQRLENERKTLKLERARDSKRRVCCKICASK</sequence>
<feature type="coiled-coil region" evidence="1">
    <location>
        <begin position="221"/>
        <end position="252"/>
    </location>
</feature>
<organism evidence="3 4">
    <name type="scientific">Orchesella dallaii</name>
    <dbReference type="NCBI Taxonomy" id="48710"/>
    <lineage>
        <taxon>Eukaryota</taxon>
        <taxon>Metazoa</taxon>
        <taxon>Ecdysozoa</taxon>
        <taxon>Arthropoda</taxon>
        <taxon>Hexapoda</taxon>
        <taxon>Collembola</taxon>
        <taxon>Entomobryomorpha</taxon>
        <taxon>Entomobryoidea</taxon>
        <taxon>Orchesellidae</taxon>
        <taxon>Orchesellinae</taxon>
        <taxon>Orchesella</taxon>
    </lineage>
</organism>
<evidence type="ECO:0000256" key="2">
    <source>
        <dbReference type="SAM" id="MobiDB-lite"/>
    </source>
</evidence>
<dbReference type="Proteomes" id="UP001642540">
    <property type="component" value="Unassembled WGS sequence"/>
</dbReference>
<feature type="compositionally biased region" description="Basic residues" evidence="2">
    <location>
        <begin position="10"/>
        <end position="20"/>
    </location>
</feature>
<gene>
    <name evidence="3" type="ORF">ODALV1_LOCUS25411</name>
</gene>
<keyword evidence="1" id="KW-0175">Coiled coil</keyword>
<comment type="caution">
    <text evidence="3">The sequence shown here is derived from an EMBL/GenBank/DDBJ whole genome shotgun (WGS) entry which is preliminary data.</text>
</comment>
<evidence type="ECO:0000256" key="1">
    <source>
        <dbReference type="SAM" id="Coils"/>
    </source>
</evidence>
<evidence type="ECO:0000313" key="4">
    <source>
        <dbReference type="Proteomes" id="UP001642540"/>
    </source>
</evidence>
<proteinExistence type="predicted"/>
<protein>
    <submittedName>
        <fullName evidence="3">Uncharacterized protein</fullName>
    </submittedName>
</protein>
<dbReference type="EMBL" id="CAXLJM020000103">
    <property type="protein sequence ID" value="CAL8134185.1"/>
    <property type="molecule type" value="Genomic_DNA"/>
</dbReference>
<name>A0ABP1RS83_9HEXA</name>
<accession>A0ABP1RS83</accession>
<reference evidence="3 4" key="1">
    <citation type="submission" date="2024-08" db="EMBL/GenBank/DDBJ databases">
        <authorList>
            <person name="Cucini C."/>
            <person name="Frati F."/>
        </authorList>
    </citation>
    <scope>NUCLEOTIDE SEQUENCE [LARGE SCALE GENOMIC DNA]</scope>
</reference>